<evidence type="ECO:0000256" key="1">
    <source>
        <dbReference type="ARBA" id="ARBA00001966"/>
    </source>
</evidence>
<comment type="cofactor">
    <cofactor evidence="1">
        <name>[4Fe-4S] cluster</name>
        <dbReference type="ChEBI" id="CHEBI:49883"/>
    </cofactor>
</comment>
<dbReference type="GO" id="GO:0051536">
    <property type="term" value="F:iron-sulfur cluster binding"/>
    <property type="evidence" value="ECO:0007669"/>
    <property type="project" value="UniProtKB-KW"/>
</dbReference>
<dbReference type="AlphaFoldDB" id="A0A4U8YS10"/>
<accession>A0A4U8YS10</accession>
<dbReference type="SFLD" id="SFLDS00029">
    <property type="entry name" value="Radical_SAM"/>
    <property type="match status" value="1"/>
</dbReference>
<dbReference type="Pfam" id="PF04055">
    <property type="entry name" value="Radical_SAM"/>
    <property type="match status" value="1"/>
</dbReference>
<dbReference type="GO" id="GO:0003824">
    <property type="term" value="F:catalytic activity"/>
    <property type="evidence" value="ECO:0007669"/>
    <property type="project" value="InterPro"/>
</dbReference>
<proteinExistence type="predicted"/>
<evidence type="ECO:0000256" key="5">
    <source>
        <dbReference type="ARBA" id="ARBA00023014"/>
    </source>
</evidence>
<dbReference type="Proteomes" id="UP000507962">
    <property type="component" value="Unassembled WGS sequence"/>
</dbReference>
<dbReference type="InterPro" id="IPR058240">
    <property type="entry name" value="rSAM_sf"/>
</dbReference>
<feature type="domain" description="Radical SAM core" evidence="6">
    <location>
        <begin position="8"/>
        <end position="108"/>
    </location>
</feature>
<keyword evidence="8" id="KW-1185">Reference proteome</keyword>
<evidence type="ECO:0000256" key="4">
    <source>
        <dbReference type="ARBA" id="ARBA00023004"/>
    </source>
</evidence>
<dbReference type="PANTHER" id="PTHR11228">
    <property type="entry name" value="RADICAL SAM DOMAIN PROTEIN"/>
    <property type="match status" value="1"/>
</dbReference>
<keyword evidence="5" id="KW-0411">Iron-sulfur</keyword>
<keyword evidence="2" id="KW-0949">S-adenosyl-L-methionine</keyword>
<keyword evidence="4" id="KW-0408">Iron</keyword>
<dbReference type="EMBL" id="CAADHO010000003">
    <property type="protein sequence ID" value="VFQ44592.1"/>
    <property type="molecule type" value="Genomic_DNA"/>
</dbReference>
<evidence type="ECO:0000313" key="8">
    <source>
        <dbReference type="Proteomes" id="UP000507962"/>
    </source>
</evidence>
<name>A0A4U8YS10_9BACT</name>
<reference evidence="7 8" key="1">
    <citation type="submission" date="2019-03" db="EMBL/GenBank/DDBJ databases">
        <authorList>
            <person name="Nijsse B."/>
        </authorList>
    </citation>
    <scope>NUCLEOTIDE SEQUENCE [LARGE SCALE GENOMIC DNA]</scope>
    <source>
        <strain evidence="7">Desulfoluna butyratoxydans MSL71</strain>
    </source>
</reference>
<evidence type="ECO:0000256" key="2">
    <source>
        <dbReference type="ARBA" id="ARBA00022691"/>
    </source>
</evidence>
<protein>
    <recommendedName>
        <fullName evidence="6">Radical SAM core domain-containing protein</fullName>
    </recommendedName>
</protein>
<gene>
    <name evidence="7" type="ORF">MSL71_22410</name>
</gene>
<evidence type="ECO:0000313" key="7">
    <source>
        <dbReference type="EMBL" id="VFQ44592.1"/>
    </source>
</evidence>
<evidence type="ECO:0000256" key="3">
    <source>
        <dbReference type="ARBA" id="ARBA00022723"/>
    </source>
</evidence>
<organism evidence="7 8">
    <name type="scientific">Desulfoluna butyratoxydans</name>
    <dbReference type="NCBI Taxonomy" id="231438"/>
    <lineage>
        <taxon>Bacteria</taxon>
        <taxon>Pseudomonadati</taxon>
        <taxon>Thermodesulfobacteriota</taxon>
        <taxon>Desulfobacteria</taxon>
        <taxon>Desulfobacterales</taxon>
        <taxon>Desulfolunaceae</taxon>
        <taxon>Desulfoluna</taxon>
    </lineage>
</organism>
<evidence type="ECO:0000259" key="6">
    <source>
        <dbReference type="Pfam" id="PF04055"/>
    </source>
</evidence>
<dbReference type="SUPFAM" id="SSF102114">
    <property type="entry name" value="Radical SAM enzymes"/>
    <property type="match status" value="1"/>
</dbReference>
<sequence length="301" mass="32943">MLTGIHILMTYTCNLECDHCFLYSGPRAKGTMTLAQIRSVLDESKKIDGVEWIYFEGGEPFLFYPSLLEGIRLARSMGFKVGVVTNIYGAVSDEDADILLQPLAELGVADLRISNDSFHYGMEDNPAGRGLAAAQRLGIPTAPICIEKPFVESAPGQAQATGAPVIGGGAMFRGRAVDTLAEGLPRRPARHFTTCPHEKLETPSRVHVDCYGHVHICQGISMGNMWQHPLSHLVRSYVATSHPICGPLLSRGPTGLAEHYGVELDQGYVDECHCCTLVRRALMDRFPDHLAPRQVYGIDKP</sequence>
<dbReference type="InterPro" id="IPR050377">
    <property type="entry name" value="Radical_SAM_PqqE_MftC-like"/>
</dbReference>
<dbReference type="InterPro" id="IPR013785">
    <property type="entry name" value="Aldolase_TIM"/>
</dbReference>
<dbReference type="InterPro" id="IPR007197">
    <property type="entry name" value="rSAM"/>
</dbReference>
<dbReference type="Gene3D" id="3.20.20.70">
    <property type="entry name" value="Aldolase class I"/>
    <property type="match status" value="1"/>
</dbReference>
<dbReference type="PANTHER" id="PTHR11228:SF34">
    <property type="entry name" value="TUNGSTEN-CONTAINING ALDEHYDE FERREDOXIN OXIDOREDUCTASE COFACTOR MODIFYING PROTEIN"/>
    <property type="match status" value="1"/>
</dbReference>
<keyword evidence="3" id="KW-0479">Metal-binding</keyword>
<dbReference type="CDD" id="cd01335">
    <property type="entry name" value="Radical_SAM"/>
    <property type="match status" value="1"/>
</dbReference>
<dbReference type="GO" id="GO:0046872">
    <property type="term" value="F:metal ion binding"/>
    <property type="evidence" value="ECO:0007669"/>
    <property type="project" value="UniProtKB-KW"/>
</dbReference>